<dbReference type="PANTHER" id="PTHR43689">
    <property type="entry name" value="HYDROLASE"/>
    <property type="match status" value="1"/>
</dbReference>
<dbReference type="PRINTS" id="PR00412">
    <property type="entry name" value="EPOXHYDRLASE"/>
</dbReference>
<dbReference type="InterPro" id="IPR029058">
    <property type="entry name" value="AB_hydrolase_fold"/>
</dbReference>
<dbReference type="EMBL" id="LGHJ01000018">
    <property type="protein sequence ID" value="KPL74253.1"/>
    <property type="molecule type" value="Genomic_DNA"/>
</dbReference>
<dbReference type="Proteomes" id="UP000050514">
    <property type="component" value="Unassembled WGS sequence"/>
</dbReference>
<accession>A0A0P6X3A2</accession>
<evidence type="ECO:0000259" key="1">
    <source>
        <dbReference type="Pfam" id="PF00561"/>
    </source>
</evidence>
<gene>
    <name evidence="2" type="ORF">AC812_13205</name>
</gene>
<dbReference type="OrthoDB" id="3249793at2"/>
<dbReference type="GO" id="GO:0003824">
    <property type="term" value="F:catalytic activity"/>
    <property type="evidence" value="ECO:0007669"/>
    <property type="project" value="InterPro"/>
</dbReference>
<evidence type="ECO:0000313" key="2">
    <source>
        <dbReference type="EMBL" id="KPL74253.1"/>
    </source>
</evidence>
<organism evidence="2 3">
    <name type="scientific">Bellilinea caldifistulae</name>
    <dbReference type="NCBI Taxonomy" id="360411"/>
    <lineage>
        <taxon>Bacteria</taxon>
        <taxon>Bacillati</taxon>
        <taxon>Chloroflexota</taxon>
        <taxon>Anaerolineae</taxon>
        <taxon>Anaerolineales</taxon>
        <taxon>Anaerolineaceae</taxon>
        <taxon>Bellilinea</taxon>
    </lineage>
</organism>
<evidence type="ECO:0000313" key="3">
    <source>
        <dbReference type="Proteomes" id="UP000050514"/>
    </source>
</evidence>
<keyword evidence="3" id="KW-1185">Reference proteome</keyword>
<name>A0A0P6X3A2_9CHLR</name>
<dbReference type="RefSeq" id="WP_061915591.1">
    <property type="nucleotide sequence ID" value="NZ_DF967971.1"/>
</dbReference>
<dbReference type="PANTHER" id="PTHR43689:SF1">
    <property type="entry name" value="ALPHA_BETA-HYDROLASES SUPERFAMILY PROTEIN"/>
    <property type="match status" value="1"/>
</dbReference>
<dbReference type="STRING" id="360411.AC812_13205"/>
<protein>
    <recommendedName>
        <fullName evidence="1">AB hydrolase-1 domain-containing protein</fullName>
    </recommendedName>
</protein>
<proteinExistence type="predicted"/>
<dbReference type="PRINTS" id="PR00111">
    <property type="entry name" value="ABHYDROLASE"/>
</dbReference>
<dbReference type="Pfam" id="PF00561">
    <property type="entry name" value="Abhydrolase_1"/>
    <property type="match status" value="1"/>
</dbReference>
<dbReference type="InterPro" id="IPR000639">
    <property type="entry name" value="Epox_hydrolase-like"/>
</dbReference>
<reference evidence="2 3" key="1">
    <citation type="submission" date="2015-07" db="EMBL/GenBank/DDBJ databases">
        <title>Draft genome of Bellilinea caldifistulae DSM 17877.</title>
        <authorList>
            <person name="Hemp J."/>
            <person name="Ward L.M."/>
            <person name="Pace L.A."/>
            <person name="Fischer W.W."/>
        </authorList>
    </citation>
    <scope>NUCLEOTIDE SEQUENCE [LARGE SCALE GENOMIC DNA]</scope>
    <source>
        <strain evidence="2 3">GOMI-1</strain>
    </source>
</reference>
<comment type="caution">
    <text evidence="2">The sequence shown here is derived from an EMBL/GenBank/DDBJ whole genome shotgun (WGS) entry which is preliminary data.</text>
</comment>
<feature type="domain" description="AB hydrolase-1" evidence="1">
    <location>
        <begin position="64"/>
        <end position="305"/>
    </location>
</feature>
<dbReference type="Gene3D" id="3.40.50.1820">
    <property type="entry name" value="alpha/beta hydrolase"/>
    <property type="match status" value="1"/>
</dbReference>
<sequence>MKPLRLIGLFLLVALLVVIIGPLIIPVPPLPDAVPVTALMDDDSRFVEVKGIDVHYKQYGSGEPVMILLHGFGASTFSWREVMQPLAQYGTVIAFDRPAFGLTERPMPGEWSGESPYTLNSQIQLLMGLMDQLGIERAVLIGNSAGGTVAAAAALAYPERVSALVLVDAAIYAGGGAPAWIRPLLRTPQFDRLGPWFARSIAGEQGDAFLRAAWHDPSKITEDIIQGYRKPLQLANWDRALWELTKASGESQLAGRLKELSMPVLVVTGDDDRIVPTAESLRLANDIPGAKLAVFPDCGHVPQEECPQSFLEAVVGFLSEIK</sequence>
<dbReference type="AlphaFoldDB" id="A0A0P6X3A2"/>
<dbReference type="SUPFAM" id="SSF53474">
    <property type="entry name" value="alpha/beta-Hydrolases"/>
    <property type="match status" value="1"/>
</dbReference>
<dbReference type="InterPro" id="IPR000073">
    <property type="entry name" value="AB_hydrolase_1"/>
</dbReference>